<feature type="region of interest" description="Disordered" evidence="2">
    <location>
        <begin position="182"/>
        <end position="205"/>
    </location>
</feature>
<dbReference type="PANTHER" id="PTHR43777">
    <property type="entry name" value="MOLYBDENUM COFACTOR CYTIDYLYLTRANSFERASE"/>
    <property type="match status" value="1"/>
</dbReference>
<proteinExistence type="predicted"/>
<dbReference type="PANTHER" id="PTHR43777:SF1">
    <property type="entry name" value="MOLYBDENUM COFACTOR CYTIDYLYLTRANSFERASE"/>
    <property type="match status" value="1"/>
</dbReference>
<sequence length="205" mass="22409">MLPVVVLAAGRSHRFGADKRQAILPDGQGILATTLATFRHAPARFVALRHSDRCTDWCEDLLAAHPGWVPIFCHRAEQGMGASLSETMAAVSSCLSSRAVMIALGDMPWIQPATLHLLAARASEMRVVRPRYEEGGAGGHVPGHPVVWGRRFWPALQALDRDEAGRAVLAQYPEALDEVPINDPGVIRDIDRPRDLDLSQDEKAK</sequence>
<gene>
    <name evidence="4" type="ORF">OQ287_02045</name>
</gene>
<accession>A0AA41ZEH3</accession>
<evidence type="ECO:0000256" key="2">
    <source>
        <dbReference type="SAM" id="MobiDB-lite"/>
    </source>
</evidence>
<name>A0AA41ZEH3_9GAMM</name>
<evidence type="ECO:0000259" key="3">
    <source>
        <dbReference type="Pfam" id="PF12804"/>
    </source>
</evidence>
<dbReference type="Gene3D" id="3.90.550.10">
    <property type="entry name" value="Spore Coat Polysaccharide Biosynthesis Protein SpsA, Chain A"/>
    <property type="match status" value="1"/>
</dbReference>
<reference evidence="4" key="1">
    <citation type="submission" date="2022-11" db="EMBL/GenBank/DDBJ databases">
        <title>Larsenimonas rhizosphaerae sp. nov., isolated from a tidal mudflat.</title>
        <authorList>
            <person name="Lee S.D."/>
            <person name="Kim I.S."/>
        </authorList>
    </citation>
    <scope>NUCLEOTIDE SEQUENCE</scope>
    <source>
        <strain evidence="4">GH2-1</strain>
    </source>
</reference>
<dbReference type="AlphaFoldDB" id="A0AA41ZEH3"/>
<dbReference type="EMBL" id="JAPIVE010000001">
    <property type="protein sequence ID" value="MCX2523015.1"/>
    <property type="molecule type" value="Genomic_DNA"/>
</dbReference>
<evidence type="ECO:0000256" key="1">
    <source>
        <dbReference type="ARBA" id="ARBA00022842"/>
    </source>
</evidence>
<dbReference type="SUPFAM" id="SSF53448">
    <property type="entry name" value="Nucleotide-diphospho-sugar transferases"/>
    <property type="match status" value="1"/>
</dbReference>
<protein>
    <submittedName>
        <fullName evidence="4">Nucleotidyltransferase family protein</fullName>
    </submittedName>
</protein>
<evidence type="ECO:0000313" key="4">
    <source>
        <dbReference type="EMBL" id="MCX2523015.1"/>
    </source>
</evidence>
<keyword evidence="5" id="KW-1185">Reference proteome</keyword>
<dbReference type="CDD" id="cd04182">
    <property type="entry name" value="GT_2_like_f"/>
    <property type="match status" value="1"/>
</dbReference>
<feature type="compositionally biased region" description="Basic and acidic residues" evidence="2">
    <location>
        <begin position="186"/>
        <end position="205"/>
    </location>
</feature>
<dbReference type="Proteomes" id="UP001165678">
    <property type="component" value="Unassembled WGS sequence"/>
</dbReference>
<dbReference type="Pfam" id="PF12804">
    <property type="entry name" value="NTP_transf_3"/>
    <property type="match status" value="1"/>
</dbReference>
<organism evidence="4 5">
    <name type="scientific">Larsenimonas rhizosphaerae</name>
    <dbReference type="NCBI Taxonomy" id="2944682"/>
    <lineage>
        <taxon>Bacteria</taxon>
        <taxon>Pseudomonadati</taxon>
        <taxon>Pseudomonadota</taxon>
        <taxon>Gammaproteobacteria</taxon>
        <taxon>Oceanospirillales</taxon>
        <taxon>Halomonadaceae</taxon>
        <taxon>Larsenimonas</taxon>
    </lineage>
</organism>
<comment type="caution">
    <text evidence="4">The sequence shown here is derived from an EMBL/GenBank/DDBJ whole genome shotgun (WGS) entry which is preliminary data.</text>
</comment>
<dbReference type="RefSeq" id="WP_265895897.1">
    <property type="nucleotide sequence ID" value="NZ_JAPIVE010000001.1"/>
</dbReference>
<dbReference type="InterPro" id="IPR025877">
    <property type="entry name" value="MobA-like_NTP_Trfase"/>
</dbReference>
<evidence type="ECO:0000313" key="5">
    <source>
        <dbReference type="Proteomes" id="UP001165678"/>
    </source>
</evidence>
<dbReference type="GO" id="GO:0016779">
    <property type="term" value="F:nucleotidyltransferase activity"/>
    <property type="evidence" value="ECO:0007669"/>
    <property type="project" value="UniProtKB-ARBA"/>
</dbReference>
<dbReference type="InterPro" id="IPR029044">
    <property type="entry name" value="Nucleotide-diphossugar_trans"/>
</dbReference>
<feature type="domain" description="MobA-like NTP transferase" evidence="3">
    <location>
        <begin position="4"/>
        <end position="173"/>
    </location>
</feature>
<keyword evidence="1" id="KW-0460">Magnesium</keyword>